<evidence type="ECO:0000256" key="3">
    <source>
        <dbReference type="ARBA" id="ARBA00023125"/>
    </source>
</evidence>
<feature type="domain" description="HTH lysR-type" evidence="5">
    <location>
        <begin position="6"/>
        <end position="63"/>
    </location>
</feature>
<dbReference type="InterPro" id="IPR036390">
    <property type="entry name" value="WH_DNA-bd_sf"/>
</dbReference>
<gene>
    <name evidence="6" type="ORF">I6G47_19655</name>
</gene>
<dbReference type="Gene3D" id="3.40.190.10">
    <property type="entry name" value="Periplasmic binding protein-like II"/>
    <property type="match status" value="2"/>
</dbReference>
<dbReference type="CDD" id="cd08432">
    <property type="entry name" value="PBP2_GcdR_TrpI_HvrB_AmpR_like"/>
    <property type="match status" value="1"/>
</dbReference>
<dbReference type="RefSeq" id="WP_016452024.1">
    <property type="nucleotide sequence ID" value="NZ_CP065748.1"/>
</dbReference>
<comment type="similarity">
    <text evidence="1">Belongs to the LysR transcriptional regulatory family.</text>
</comment>
<keyword evidence="7" id="KW-1185">Reference proteome</keyword>
<dbReference type="GO" id="GO:0006351">
    <property type="term" value="P:DNA-templated transcription"/>
    <property type="evidence" value="ECO:0007669"/>
    <property type="project" value="TreeGrafter"/>
</dbReference>
<dbReference type="KEGG" id="dla:I6G47_19655"/>
<name>A0A7T2YNM8_9BURK</name>
<evidence type="ECO:0000259" key="5">
    <source>
        <dbReference type="PROSITE" id="PS50931"/>
    </source>
</evidence>
<dbReference type="AlphaFoldDB" id="A0A7T2YNM8"/>
<sequence>MRQLPPGTRALRSFEAAGRHLNFTRAADELGLTPAAVSHQIKEMEEQLGLVLFTRNSRSMQLTPAGSVLLEATAEALGLLRRATARARQLARGETRLRLSLGARFATQWLLPRLPRFRAAHPQIELSFDISDEVRDFDADDIDAAIRFGTGRDPHTLAVRLFDARVIPVCSPALLQSGPPLASPADLLGHTLCHVDCMVDGQVWPNWPMWMAAAGVEGLDAGRCIAFTDSSHVVQAVLDGGAVGLVEQDLVAEDLARGRLVRLFDIAVGLGPAYAYHLLYPRRSQGQPAIEALRAWVLQEAGLAGDGLLPA</sequence>
<organism evidence="6 7">
    <name type="scientific">Delftia lacustris</name>
    <dbReference type="NCBI Taxonomy" id="558537"/>
    <lineage>
        <taxon>Bacteria</taxon>
        <taxon>Pseudomonadati</taxon>
        <taxon>Pseudomonadota</taxon>
        <taxon>Betaproteobacteria</taxon>
        <taxon>Burkholderiales</taxon>
        <taxon>Comamonadaceae</taxon>
        <taxon>Delftia</taxon>
    </lineage>
</organism>
<evidence type="ECO:0000256" key="1">
    <source>
        <dbReference type="ARBA" id="ARBA00009437"/>
    </source>
</evidence>
<keyword evidence="3" id="KW-0238">DNA-binding</keyword>
<dbReference type="InterPro" id="IPR036388">
    <property type="entry name" value="WH-like_DNA-bd_sf"/>
</dbReference>
<dbReference type="Pfam" id="PF03466">
    <property type="entry name" value="LysR_substrate"/>
    <property type="match status" value="1"/>
</dbReference>
<protein>
    <submittedName>
        <fullName evidence="6">LysR family transcriptional regulator</fullName>
    </submittedName>
</protein>
<dbReference type="EMBL" id="CP065748">
    <property type="protein sequence ID" value="QPS79231.1"/>
    <property type="molecule type" value="Genomic_DNA"/>
</dbReference>
<dbReference type="InterPro" id="IPR000847">
    <property type="entry name" value="LysR_HTH_N"/>
</dbReference>
<keyword evidence="2" id="KW-0805">Transcription regulation</keyword>
<dbReference type="PROSITE" id="PS50931">
    <property type="entry name" value="HTH_LYSR"/>
    <property type="match status" value="1"/>
</dbReference>
<dbReference type="PRINTS" id="PR00039">
    <property type="entry name" value="HTHLYSR"/>
</dbReference>
<dbReference type="Gene3D" id="1.10.10.10">
    <property type="entry name" value="Winged helix-like DNA-binding domain superfamily/Winged helix DNA-binding domain"/>
    <property type="match status" value="1"/>
</dbReference>
<dbReference type="SUPFAM" id="SSF46785">
    <property type="entry name" value="Winged helix' DNA-binding domain"/>
    <property type="match status" value="1"/>
</dbReference>
<dbReference type="PANTHER" id="PTHR30537:SF74">
    <property type="entry name" value="HTH-TYPE TRANSCRIPTIONAL REGULATOR TRPI"/>
    <property type="match status" value="1"/>
</dbReference>
<evidence type="ECO:0000256" key="4">
    <source>
        <dbReference type="ARBA" id="ARBA00023163"/>
    </source>
</evidence>
<dbReference type="FunFam" id="1.10.10.10:FF:000001">
    <property type="entry name" value="LysR family transcriptional regulator"/>
    <property type="match status" value="1"/>
</dbReference>
<evidence type="ECO:0000256" key="2">
    <source>
        <dbReference type="ARBA" id="ARBA00023015"/>
    </source>
</evidence>
<proteinExistence type="inferred from homology"/>
<dbReference type="PANTHER" id="PTHR30537">
    <property type="entry name" value="HTH-TYPE TRANSCRIPTIONAL REGULATOR"/>
    <property type="match status" value="1"/>
</dbReference>
<evidence type="ECO:0000313" key="7">
    <source>
        <dbReference type="Proteomes" id="UP000595064"/>
    </source>
</evidence>
<dbReference type="GO" id="GO:0043565">
    <property type="term" value="F:sequence-specific DNA binding"/>
    <property type="evidence" value="ECO:0007669"/>
    <property type="project" value="TreeGrafter"/>
</dbReference>
<reference evidence="6 7" key="1">
    <citation type="submission" date="2020-12" db="EMBL/GenBank/DDBJ databases">
        <title>FDA dAtabase for Regulatory Grade micrObial Sequences (FDA-ARGOS): Supporting development and validation of Infectious Disease Dx tests.</title>
        <authorList>
            <person name="Sproer C."/>
            <person name="Gronow S."/>
            <person name="Severitt S."/>
            <person name="Schroder I."/>
            <person name="Tallon L."/>
            <person name="Sadzewicz L."/>
            <person name="Zhao X."/>
            <person name="Boylan J."/>
            <person name="Ott S."/>
            <person name="Bowen H."/>
            <person name="Vavikolanu K."/>
            <person name="Mehta A."/>
            <person name="Aluvathingal J."/>
            <person name="Nadendla S."/>
            <person name="Lowell S."/>
            <person name="Myers T."/>
            <person name="Yan Y."/>
            <person name="Sichtig H."/>
        </authorList>
    </citation>
    <scope>NUCLEOTIDE SEQUENCE [LARGE SCALE GENOMIC DNA]</scope>
    <source>
        <strain evidence="6 7">FDAARGOS_890</strain>
    </source>
</reference>
<dbReference type="InterPro" id="IPR058163">
    <property type="entry name" value="LysR-type_TF_proteobact-type"/>
</dbReference>
<keyword evidence="4" id="KW-0804">Transcription</keyword>
<dbReference type="SUPFAM" id="SSF53850">
    <property type="entry name" value="Periplasmic binding protein-like II"/>
    <property type="match status" value="1"/>
</dbReference>
<dbReference type="InterPro" id="IPR005119">
    <property type="entry name" value="LysR_subst-bd"/>
</dbReference>
<dbReference type="Proteomes" id="UP000595064">
    <property type="component" value="Chromosome"/>
</dbReference>
<dbReference type="GO" id="GO:0003700">
    <property type="term" value="F:DNA-binding transcription factor activity"/>
    <property type="evidence" value="ECO:0007669"/>
    <property type="project" value="InterPro"/>
</dbReference>
<accession>A0A7T2YNM8</accession>
<evidence type="ECO:0000313" key="6">
    <source>
        <dbReference type="EMBL" id="QPS79231.1"/>
    </source>
</evidence>
<dbReference type="Pfam" id="PF00126">
    <property type="entry name" value="HTH_1"/>
    <property type="match status" value="1"/>
</dbReference>